<feature type="transmembrane region" description="Helical" evidence="2">
    <location>
        <begin position="45"/>
        <end position="62"/>
    </location>
</feature>
<evidence type="ECO:0000313" key="3">
    <source>
        <dbReference type="EMBL" id="MBV7379555.1"/>
    </source>
</evidence>
<reference evidence="3 4" key="1">
    <citation type="submission" date="2021-05" db="EMBL/GenBank/DDBJ databases">
        <title>Culturable bacteria isolated from Daya Bay.</title>
        <authorList>
            <person name="Zheng W."/>
            <person name="Yu S."/>
            <person name="Huang Y."/>
        </authorList>
    </citation>
    <scope>NUCLEOTIDE SEQUENCE [LARGE SCALE GENOMIC DNA]</scope>
    <source>
        <strain evidence="3 4">DP4N28-5</strain>
    </source>
</reference>
<keyword evidence="2" id="KW-0812">Transmembrane</keyword>
<dbReference type="EMBL" id="JAHUZE010000002">
    <property type="protein sequence ID" value="MBV7379555.1"/>
    <property type="molecule type" value="Genomic_DNA"/>
</dbReference>
<organism evidence="3 4">
    <name type="scientific">Maritimibacter dapengensis</name>
    <dbReference type="NCBI Taxonomy" id="2836868"/>
    <lineage>
        <taxon>Bacteria</taxon>
        <taxon>Pseudomonadati</taxon>
        <taxon>Pseudomonadota</taxon>
        <taxon>Alphaproteobacteria</taxon>
        <taxon>Rhodobacterales</taxon>
        <taxon>Roseobacteraceae</taxon>
        <taxon>Maritimibacter</taxon>
    </lineage>
</organism>
<evidence type="ECO:0008006" key="5">
    <source>
        <dbReference type="Google" id="ProtNLM"/>
    </source>
</evidence>
<keyword evidence="2" id="KW-0472">Membrane</keyword>
<name>A0ABS6T2S5_9RHOB</name>
<protein>
    <recommendedName>
        <fullName evidence="5">Polyketide cyclase / dehydrase and lipid transport</fullName>
    </recommendedName>
</protein>
<evidence type="ECO:0000256" key="1">
    <source>
        <dbReference type="SAM" id="MobiDB-lite"/>
    </source>
</evidence>
<dbReference type="Proteomes" id="UP000756530">
    <property type="component" value="Unassembled WGS sequence"/>
</dbReference>
<feature type="region of interest" description="Disordered" evidence="1">
    <location>
        <begin position="303"/>
        <end position="326"/>
    </location>
</feature>
<keyword evidence="4" id="KW-1185">Reference proteome</keyword>
<accession>A0ABS6T2S5</accession>
<dbReference type="RefSeq" id="WP_218392677.1">
    <property type="nucleotide sequence ID" value="NZ_JAHUZE010000002.1"/>
</dbReference>
<gene>
    <name evidence="3" type="ORF">KJP28_11510</name>
</gene>
<proteinExistence type="predicted"/>
<feature type="transmembrane region" description="Helical" evidence="2">
    <location>
        <begin position="98"/>
        <end position="118"/>
    </location>
</feature>
<comment type="caution">
    <text evidence="3">The sequence shown here is derived from an EMBL/GenBank/DDBJ whole genome shotgun (WGS) entry which is preliminary data.</text>
</comment>
<feature type="compositionally biased region" description="Basic and acidic residues" evidence="1">
    <location>
        <begin position="303"/>
        <end position="317"/>
    </location>
</feature>
<keyword evidence="2" id="KW-1133">Transmembrane helix</keyword>
<evidence type="ECO:0000256" key="2">
    <source>
        <dbReference type="SAM" id="Phobius"/>
    </source>
</evidence>
<sequence>MFERVRNALYRDRRRLAFSSALVALATFAGYDFVPDMVPSLPSETLIMIAIIAALPLVTCTFPKQRHAVELAAISNLVFVAIGRFFPNLNFNLANPAVNPLSALLLYLVVIALSALLLRGSWSDRFRKPGTMTETARAYSSLTVEQLWFGLVPMPGHMDKCPDPNIISVEFADPGRRIIRVVSWQPDRLSSVTWLHIEEITPMVSVRLRLEKPEGRGQTRDAGVMAFRLSDEGHRRRIEVTHDVHRPTLRRMMTACVDDTLGRVMDHRLRLVERAVAAARAKSHEARQAPEDLNDLIDTVARQQDRHTGPERCRQPAERSAVTAKV</sequence>
<evidence type="ECO:0000313" key="4">
    <source>
        <dbReference type="Proteomes" id="UP000756530"/>
    </source>
</evidence>
<feature type="transmembrane region" description="Helical" evidence="2">
    <location>
        <begin position="69"/>
        <end position="86"/>
    </location>
</feature>